<dbReference type="Proteomes" id="UP001479436">
    <property type="component" value="Unassembled WGS sequence"/>
</dbReference>
<dbReference type="EMBL" id="JASJQH010004071">
    <property type="protein sequence ID" value="KAK9759435.1"/>
    <property type="molecule type" value="Genomic_DNA"/>
</dbReference>
<comment type="caution">
    <text evidence="1">The sequence shown here is derived from an EMBL/GenBank/DDBJ whole genome shotgun (WGS) entry which is preliminary data.</text>
</comment>
<protein>
    <submittedName>
        <fullName evidence="1">Uncharacterized protein</fullName>
    </submittedName>
</protein>
<organism evidence="1 2">
    <name type="scientific">Basidiobolus ranarum</name>
    <dbReference type="NCBI Taxonomy" id="34480"/>
    <lineage>
        <taxon>Eukaryota</taxon>
        <taxon>Fungi</taxon>
        <taxon>Fungi incertae sedis</taxon>
        <taxon>Zoopagomycota</taxon>
        <taxon>Entomophthoromycotina</taxon>
        <taxon>Basidiobolomycetes</taxon>
        <taxon>Basidiobolales</taxon>
        <taxon>Basidiobolaceae</taxon>
        <taxon>Basidiobolus</taxon>
    </lineage>
</organism>
<name>A0ABR2WD73_9FUNG</name>
<gene>
    <name evidence="1" type="ORF">K7432_017622</name>
</gene>
<evidence type="ECO:0000313" key="1">
    <source>
        <dbReference type="EMBL" id="KAK9759435.1"/>
    </source>
</evidence>
<proteinExistence type="predicted"/>
<evidence type="ECO:0000313" key="2">
    <source>
        <dbReference type="Proteomes" id="UP001479436"/>
    </source>
</evidence>
<sequence length="109" mass="12642">MNTGEKGTKKSNEDVFSLAKSLGELAMDISGEAIQEPIEHSDERVFKLRFTRKQFEDFRDACNMIRKIGNDKDLAKILSQRLEITEKSFQSKVINPREEDYIFHQICTN</sequence>
<keyword evidence="2" id="KW-1185">Reference proteome</keyword>
<reference evidence="1 2" key="1">
    <citation type="submission" date="2023-04" db="EMBL/GenBank/DDBJ databases">
        <title>Genome of Basidiobolus ranarum AG-B5.</title>
        <authorList>
            <person name="Stajich J.E."/>
            <person name="Carter-House D."/>
            <person name="Gryganskyi A."/>
        </authorList>
    </citation>
    <scope>NUCLEOTIDE SEQUENCE [LARGE SCALE GENOMIC DNA]</scope>
    <source>
        <strain evidence="1 2">AG-B5</strain>
    </source>
</reference>
<accession>A0ABR2WD73</accession>